<keyword evidence="6" id="KW-1185">Reference proteome</keyword>
<dbReference type="AlphaFoldDB" id="A0A3N0AFW5"/>
<keyword evidence="1" id="KW-0489">Methyltransferase</keyword>
<evidence type="ECO:0000256" key="3">
    <source>
        <dbReference type="PROSITE-ProRule" id="PRU00333"/>
    </source>
</evidence>
<feature type="domain" description="Hcy-binding" evidence="4">
    <location>
        <begin position="1"/>
        <end position="290"/>
    </location>
</feature>
<dbReference type="GO" id="GO:0032259">
    <property type="term" value="P:methylation"/>
    <property type="evidence" value="ECO:0007669"/>
    <property type="project" value="UniProtKB-KW"/>
</dbReference>
<dbReference type="OrthoDB" id="3171648at2"/>
<keyword evidence="2 5" id="KW-0808">Transferase</keyword>
<protein>
    <submittedName>
        <fullName evidence="5">Phosphoadenosine phosphosulfate sulfotransferase</fullName>
    </submittedName>
</protein>
<reference evidence="6" key="1">
    <citation type="submission" date="2018-05" db="EMBL/GenBank/DDBJ databases">
        <title>Genome Sequencing of selected type strains of the family Eggerthellaceae.</title>
        <authorList>
            <person name="Danylec N."/>
            <person name="Stoll D.A."/>
            <person name="Doetsch A."/>
            <person name="Huch M."/>
        </authorList>
    </citation>
    <scope>NUCLEOTIDE SEQUENCE [LARGE SCALE GENOMIC DNA]</scope>
    <source>
        <strain evidence="6">DSM 17537</strain>
    </source>
</reference>
<evidence type="ECO:0000256" key="2">
    <source>
        <dbReference type="ARBA" id="ARBA00022679"/>
    </source>
</evidence>
<comment type="caution">
    <text evidence="3">Lacks conserved residue(s) required for the propagation of feature annotation.</text>
</comment>
<comment type="caution">
    <text evidence="5">The sequence shown here is derived from an EMBL/GenBank/DDBJ whole genome shotgun (WGS) entry which is preliminary data.</text>
</comment>
<dbReference type="Gene3D" id="3.20.20.330">
    <property type="entry name" value="Homocysteine-binding-like domain"/>
    <property type="match status" value="1"/>
</dbReference>
<dbReference type="GO" id="GO:0008168">
    <property type="term" value="F:methyltransferase activity"/>
    <property type="evidence" value="ECO:0007669"/>
    <property type="project" value="UniProtKB-KW"/>
</dbReference>
<dbReference type="SUPFAM" id="SSF82282">
    <property type="entry name" value="Homocysteine S-methyltransferase"/>
    <property type="match status" value="1"/>
</dbReference>
<dbReference type="EMBL" id="QICB01000002">
    <property type="protein sequence ID" value="RNL20634.1"/>
    <property type="molecule type" value="Genomic_DNA"/>
</dbReference>
<dbReference type="Pfam" id="PF02574">
    <property type="entry name" value="S-methyl_trans"/>
    <property type="match status" value="1"/>
</dbReference>
<evidence type="ECO:0000313" key="5">
    <source>
        <dbReference type="EMBL" id="RNL20634.1"/>
    </source>
</evidence>
<dbReference type="PANTHER" id="PTHR11103:SF18">
    <property type="entry name" value="SLR1189 PROTEIN"/>
    <property type="match status" value="1"/>
</dbReference>
<dbReference type="PROSITE" id="PS50970">
    <property type="entry name" value="HCY"/>
    <property type="match status" value="1"/>
</dbReference>
<dbReference type="RefSeq" id="WP_123197735.1">
    <property type="nucleotide sequence ID" value="NZ_QICB01000002.1"/>
</dbReference>
<evidence type="ECO:0000259" key="4">
    <source>
        <dbReference type="PROSITE" id="PS50970"/>
    </source>
</evidence>
<gene>
    <name evidence="5" type="ORF">DMP07_03360</name>
</gene>
<evidence type="ECO:0000256" key="1">
    <source>
        <dbReference type="ARBA" id="ARBA00022603"/>
    </source>
</evidence>
<accession>A0A3N0AFW5</accession>
<sequence length="297" mass="31030">MPDIEIRFHKDMLVLSAPIEYALERQGIDVRSDAEFVSLMEPETVHDALKMHMTAGAQCLVTNTEGICEARLAHKRMEGRTAELAAAALESAQDCKPQHLVCEVGTCGLPLDADSETSRAQNIEQYEDAVRAFGDHGFDAVLMNGLRSAADVECAVAGARAATDRPVFASVDLQQDGTFAGGSFEDVAAALDKADVAGIACAGDEQTLSDAVRRLAALTDKPILVQIELKAATPAEKKRASLGAPVPENPYALPDALADAALAVRAAGAQFVRACGQATPACTGALAVAVAGADCLR</sequence>
<evidence type="ECO:0000313" key="6">
    <source>
        <dbReference type="Proteomes" id="UP000267368"/>
    </source>
</evidence>
<organism evidence="5 6">
    <name type="scientific">Slackia faecicanis</name>
    <dbReference type="NCBI Taxonomy" id="255723"/>
    <lineage>
        <taxon>Bacteria</taxon>
        <taxon>Bacillati</taxon>
        <taxon>Actinomycetota</taxon>
        <taxon>Coriobacteriia</taxon>
        <taxon>Eggerthellales</taxon>
        <taxon>Eggerthellaceae</taxon>
        <taxon>Slackia</taxon>
    </lineage>
</organism>
<proteinExistence type="predicted"/>
<dbReference type="InterPro" id="IPR036589">
    <property type="entry name" value="HCY_dom_sf"/>
</dbReference>
<dbReference type="PANTHER" id="PTHR11103">
    <property type="entry name" value="SLR1189 PROTEIN"/>
    <property type="match status" value="1"/>
</dbReference>
<dbReference type="InterPro" id="IPR003726">
    <property type="entry name" value="HCY_dom"/>
</dbReference>
<name>A0A3N0AFW5_9ACTN</name>
<dbReference type="Proteomes" id="UP000267368">
    <property type="component" value="Unassembled WGS sequence"/>
</dbReference>